<dbReference type="EMBL" id="JASBWV010000034">
    <property type="protein sequence ID" value="KAJ9116809.1"/>
    <property type="molecule type" value="Genomic_DNA"/>
</dbReference>
<evidence type="ECO:0000313" key="2">
    <source>
        <dbReference type="Proteomes" id="UP001234202"/>
    </source>
</evidence>
<sequence>MVYATKKEGKAVLPANSYLIKAIKQGNIFPEEQILFSYSANNVEIYNNPSRAHSEVPNAALPSPLRATETGRANANVEGDVDVYNPMCLDEAMFVVGGPAVALKLVELASSPEELQSAITLLAECVKESWKASEEAERMRAYDILAGLLRLKMQDCMTVSVFKTLYHFLGINLEKPEHSTVFNSTAYKALALRFDLWARAPVEVLELYFVHFQHLLTVSRFKRFNILHCLKKAGLVRKLLHALKANTFDSILNPQIIETLRVVLVNHWSIKDSAKPILSYLIASLCSNSATNYPITNAGVQPSLSQATGLSIYRILAQILDDPLHMTKLVAALPLHRILIVILSSNPLTEAVSTTFAIYRSAITHSPDDQFEKKFSAEDAISQARAKRVFAIIFATLERLLQSSDDDTPVTPKPTFTRTRSSTSHTSLPTVLADADEEGASSEDALESLLEAINEGMVRHAHFREMISQDQVEAIVPVLADYISMSAAPVTVSKTLLNNRDQVETLLGNVRDRCTSDGILQSQITALIEQLRIGVVSPRGKNASLAFSPSSYSLSQMQSMSSYQSHSAFSPGSSSKLNPLSAVRTTRKTTVGRTRSAFERKLPLIRRLTGDFGNSEKKDKDLLWKQGIISAESTRFSKTVLDSKDYWQRVANRDWPKQLAVIDSEIGLWPDLSTESHWRLDGSEGPLRKRIKLERATLHIGDKAAAFYPKSHRNAIPQNDELNSAVSHVGSTGDPDPFAEAMGEAAKQAVDVAVAKNDIRHANELPRLPAEDDDDDQEDNLVDVPEEDGKKRRIAETLAPGDTIEENISRVVGVDSLPGLLIIGKQNLYLVDGLAKTSSGEIIAADEAPADLFSIPSGTIAQVDIDDMQSHRWTYNEIVESNKRWYLFRDVAIEFLFADKRNFLCVLRNKKERQAVLQRISGKNDPNAIKQTALGTFLLDTVQKAMEKAGNELDSVTRRWQTREISNFAYMQVLNQFANRTPNDVTQYPVFPWVVADYTSPTLNLTKPSTFRDLSLPMGALTPARREAATERYQQTESTGDPPFQFGTHYSSSMIVCSFNIRLSPFTEMFLALQGGSFDLADRLFSSVAKTWASASEDNRGDVRELIPELYYSPLMLLNLNHHHFGKKQVTEEDVDDVELPPWALGNALLFTHRLREALESDYVSRHIPSWIDLVFGSKQHDKDSFTCYHPLSYKNAIALANLECCTDLDAIENEAEKAASVGIIHNFGQTPYQIFKEPHPHRYMGGKTSLPVEKRFGVAEHWQVLMRSALPVTESTFPIETIVTPISSEFPPTVLPKNRIPFPEALNVNLHFGNLDKSIRKYHVSGRLYGIVEYTDACLAVFINAGLLATTSDRGLISLWKVQAINGSIAATSNTQFTIDALLRGHEGRIHHLAASDTWSALVSCGDDGTAIVWDMNRKRFLHRLLVQLEEPVKCAAISETEVRLCCLRWVVSVIADDFSLRPQGHIALMTDTRLHMYTLNGAHIASASIPPAAPSTFSFGGSSQKQKKPSFCGGLSFFYREFSKDGLLFAVGLNNNVSLWRLCPGTFGEAAWSLQEQKRYPGPDGTAAVTAVRFIE</sequence>
<proteinExistence type="predicted"/>
<organism evidence="1 2">
    <name type="scientific">Naganishia onofrii</name>
    <dbReference type="NCBI Taxonomy" id="1851511"/>
    <lineage>
        <taxon>Eukaryota</taxon>
        <taxon>Fungi</taxon>
        <taxon>Dikarya</taxon>
        <taxon>Basidiomycota</taxon>
        <taxon>Agaricomycotina</taxon>
        <taxon>Tremellomycetes</taxon>
        <taxon>Filobasidiales</taxon>
        <taxon>Filobasidiaceae</taxon>
        <taxon>Naganishia</taxon>
    </lineage>
</organism>
<dbReference type="Proteomes" id="UP001234202">
    <property type="component" value="Unassembled WGS sequence"/>
</dbReference>
<evidence type="ECO:0000313" key="1">
    <source>
        <dbReference type="EMBL" id="KAJ9116809.1"/>
    </source>
</evidence>
<keyword evidence="2" id="KW-1185">Reference proteome</keyword>
<accession>A0ACC2X066</accession>
<gene>
    <name evidence="1" type="ORF">QFC24_006614</name>
</gene>
<reference evidence="1" key="1">
    <citation type="submission" date="2023-04" db="EMBL/GenBank/DDBJ databases">
        <title>Draft Genome sequencing of Naganishia species isolated from polar environments using Oxford Nanopore Technology.</title>
        <authorList>
            <person name="Leo P."/>
            <person name="Venkateswaran K."/>
        </authorList>
    </citation>
    <scope>NUCLEOTIDE SEQUENCE</scope>
    <source>
        <strain evidence="1">DBVPG 5303</strain>
    </source>
</reference>
<name>A0ACC2X066_9TREE</name>
<protein>
    <submittedName>
        <fullName evidence="1">Uncharacterized protein</fullName>
    </submittedName>
</protein>
<comment type="caution">
    <text evidence="1">The sequence shown here is derived from an EMBL/GenBank/DDBJ whole genome shotgun (WGS) entry which is preliminary data.</text>
</comment>